<dbReference type="Gene3D" id="3.40.190.10">
    <property type="entry name" value="Periplasmic binding protein-like II"/>
    <property type="match status" value="1"/>
</dbReference>
<dbReference type="InterPro" id="IPR000914">
    <property type="entry name" value="SBP_5_dom"/>
</dbReference>
<dbReference type="InterPro" id="IPR030678">
    <property type="entry name" value="Peptide/Ni-bd"/>
</dbReference>
<dbReference type="PANTHER" id="PTHR30290">
    <property type="entry name" value="PERIPLASMIC BINDING COMPONENT OF ABC TRANSPORTER"/>
    <property type="match status" value="1"/>
</dbReference>
<sequence length="567" mass="60154">MFLSSRSTHGPRRAVISTAALTVAALALSACGGGGGGGGGSTGGGDGSITIFNGATGTITENFNPFSTTALQPTLGVIFEPLYYYNLAADVDPEPLLATDFSWNDDGTELTITTRDDVTWSDGEPFTAEDVAFTFNLIHETPALNTGGIAATAEATDEHTAVLTFPETSFMQEPQVLGNQAIVPEHIWKDVADPTTEVNSDPVGTGAFTVDSFSAQSYVLASNPDYWGGEPAIHQVRYISLENADSASASLVAGDVDWMSAFLPGLEDIIKGNEDISYVNTPALTTVMVACANADLGCTGPQTDPAVRQAIYHALNRDQLNNLAGGGFAGVASPTMLLPERDQKWIADPDQVEIPQAADTATAEQILDDAGWVAGSDGIRTKDGERLSLTIQTVTGWSDYISLNDAMTQQLAEVGIELKPTQVSWNEWSAAQTGGNFQLSLDSIGLGASSNPYFTYNKFYATDSTVPVGESASAGNASRFSDPTVDAALETARSTSDEAVQQEAYAQIQEVITEQFPYIPIYVNSMLTEFNTSRATGWPTDEDTYAMPASWKSWDNGQVLKTIEPVG</sequence>
<dbReference type="RefSeq" id="WP_168630867.1">
    <property type="nucleotide sequence ID" value="NZ_BONL01000011.1"/>
</dbReference>
<evidence type="ECO:0000313" key="4">
    <source>
        <dbReference type="Proteomes" id="UP000581206"/>
    </source>
</evidence>
<dbReference type="GO" id="GO:0015833">
    <property type="term" value="P:peptide transport"/>
    <property type="evidence" value="ECO:0007669"/>
    <property type="project" value="TreeGrafter"/>
</dbReference>
<protein>
    <submittedName>
        <fullName evidence="3">ABC transporter substrate-binding protein</fullName>
    </submittedName>
</protein>
<dbReference type="PROSITE" id="PS51257">
    <property type="entry name" value="PROKAR_LIPOPROTEIN"/>
    <property type="match status" value="1"/>
</dbReference>
<dbReference type="Proteomes" id="UP000581206">
    <property type="component" value="Unassembled WGS sequence"/>
</dbReference>
<dbReference type="PIRSF" id="PIRSF002741">
    <property type="entry name" value="MppA"/>
    <property type="match status" value="1"/>
</dbReference>
<dbReference type="PANTHER" id="PTHR30290:SF82">
    <property type="entry name" value="ABC-TYPE DIPEPTIDE_OLIGOPEPTIDE TRANSPORT SYSTEM, PERIPLASMIC COMPONENT"/>
    <property type="match status" value="1"/>
</dbReference>
<dbReference type="GO" id="GO:0043190">
    <property type="term" value="C:ATP-binding cassette (ABC) transporter complex"/>
    <property type="evidence" value="ECO:0007669"/>
    <property type="project" value="InterPro"/>
</dbReference>
<accession>A0A7X6KWW0</accession>
<dbReference type="EMBL" id="JAAXOX010000008">
    <property type="protein sequence ID" value="NKY23736.1"/>
    <property type="molecule type" value="Genomic_DNA"/>
</dbReference>
<dbReference type="InterPro" id="IPR039424">
    <property type="entry name" value="SBP_5"/>
</dbReference>
<evidence type="ECO:0000259" key="2">
    <source>
        <dbReference type="Pfam" id="PF00496"/>
    </source>
</evidence>
<evidence type="ECO:0000256" key="1">
    <source>
        <dbReference type="SAM" id="SignalP"/>
    </source>
</evidence>
<feature type="chain" id="PRO_5038776276" evidence="1">
    <location>
        <begin position="33"/>
        <end position="567"/>
    </location>
</feature>
<organism evidence="3 4">
    <name type="scientific">Cellulomonas denverensis</name>
    <dbReference type="NCBI Taxonomy" id="264297"/>
    <lineage>
        <taxon>Bacteria</taxon>
        <taxon>Bacillati</taxon>
        <taxon>Actinomycetota</taxon>
        <taxon>Actinomycetes</taxon>
        <taxon>Micrococcales</taxon>
        <taxon>Cellulomonadaceae</taxon>
        <taxon>Cellulomonas</taxon>
    </lineage>
</organism>
<dbReference type="SUPFAM" id="SSF53850">
    <property type="entry name" value="Periplasmic binding protein-like II"/>
    <property type="match status" value="1"/>
</dbReference>
<feature type="signal peptide" evidence="1">
    <location>
        <begin position="1"/>
        <end position="32"/>
    </location>
</feature>
<dbReference type="GO" id="GO:1904680">
    <property type="term" value="F:peptide transmembrane transporter activity"/>
    <property type="evidence" value="ECO:0007669"/>
    <property type="project" value="TreeGrafter"/>
</dbReference>
<evidence type="ECO:0000313" key="3">
    <source>
        <dbReference type="EMBL" id="NKY23736.1"/>
    </source>
</evidence>
<gene>
    <name evidence="3" type="ORF">HGA03_13785</name>
</gene>
<dbReference type="Pfam" id="PF00496">
    <property type="entry name" value="SBP_bac_5"/>
    <property type="match status" value="1"/>
</dbReference>
<dbReference type="Gene3D" id="3.90.76.10">
    <property type="entry name" value="Dipeptide-binding Protein, Domain 1"/>
    <property type="match status" value="1"/>
</dbReference>
<comment type="caution">
    <text evidence="3">The sequence shown here is derived from an EMBL/GenBank/DDBJ whole genome shotgun (WGS) entry which is preliminary data.</text>
</comment>
<feature type="domain" description="Solute-binding protein family 5" evidence="2">
    <location>
        <begin position="93"/>
        <end position="463"/>
    </location>
</feature>
<keyword evidence="4" id="KW-1185">Reference proteome</keyword>
<dbReference type="Gene3D" id="3.10.105.10">
    <property type="entry name" value="Dipeptide-binding Protein, Domain 3"/>
    <property type="match status" value="1"/>
</dbReference>
<dbReference type="GO" id="GO:0042597">
    <property type="term" value="C:periplasmic space"/>
    <property type="evidence" value="ECO:0007669"/>
    <property type="project" value="UniProtKB-ARBA"/>
</dbReference>
<proteinExistence type="predicted"/>
<name>A0A7X6KWW0_9CELL</name>
<keyword evidence="1" id="KW-0732">Signal</keyword>
<dbReference type="AlphaFoldDB" id="A0A7X6KWW0"/>
<dbReference type="CDD" id="cd08509">
    <property type="entry name" value="PBP2_TmCBP_oligosaccharides_like"/>
    <property type="match status" value="1"/>
</dbReference>
<reference evidence="3 4" key="1">
    <citation type="submission" date="2020-04" db="EMBL/GenBank/DDBJ databases">
        <title>MicrobeNet Type strains.</title>
        <authorList>
            <person name="Nicholson A.C."/>
        </authorList>
    </citation>
    <scope>NUCLEOTIDE SEQUENCE [LARGE SCALE GENOMIC DNA]</scope>
    <source>
        <strain evidence="3 4">ATCC BAA-788</strain>
    </source>
</reference>